<feature type="binding site" evidence="4">
    <location>
        <position position="302"/>
    </location>
    <ligand>
        <name>substrate</name>
    </ligand>
</feature>
<dbReference type="InterPro" id="IPR032466">
    <property type="entry name" value="Metal_Hydrolase"/>
</dbReference>
<proteinExistence type="inferred from homology"/>
<evidence type="ECO:0000313" key="6">
    <source>
        <dbReference type="EMBL" id="SDW16526.1"/>
    </source>
</evidence>
<dbReference type="EC" id="3.5.4.31" evidence="4"/>
<feature type="binding site" evidence="4">
    <location>
        <position position="217"/>
    </location>
    <ligand>
        <name>substrate</name>
    </ligand>
</feature>
<dbReference type="InterPro" id="IPR050287">
    <property type="entry name" value="MTA/SAH_deaminase"/>
</dbReference>
<dbReference type="EMBL" id="FNNC01000001">
    <property type="protein sequence ID" value="SDW16526.1"/>
    <property type="molecule type" value="Genomic_DNA"/>
</dbReference>
<dbReference type="GO" id="GO:0046872">
    <property type="term" value="F:metal ion binding"/>
    <property type="evidence" value="ECO:0007669"/>
    <property type="project" value="UniProtKB-KW"/>
</dbReference>
<dbReference type="Gene3D" id="2.30.40.10">
    <property type="entry name" value="Urease, subunit C, domain 1"/>
    <property type="match status" value="1"/>
</dbReference>
<keyword evidence="7" id="KW-1185">Reference proteome</keyword>
<sequence length="435" mass="48354">MKHFVIEHVYPIPNARGVQAVKSHIEVKDGKIVQVEPGDYPERENGVDILDGRGKWLSPGLYNTHGHTPMTMMRGVSDDVVLQEWLNNHVWPRERLFSNETAEAGTGLALAEMIRTGTTGFLDMYHMGMQNTYELVKSSGIKSMISKGMMSIGTPEEQSEKLAAAARDLNEWEQDSSGRITGMLFPHAPYTCTPKFLEKTVDAGHQYDLPLGIHLEETAKEVADYRRDYGMTPAKKLKEIGFYTRPAMLTHVVHATDEDLDDMSVPEVTISYNPMSNAKLGSGIARIPEMLKRGLRITIGTDSAVSNNNLDMFEELRLGALMQKVAFQDPSSIETEAVWKMATENGAASMGFSDSGKLEPGAAADFILIDSESFALQPYDNILSHLVYAASGRDVTDSFVNGRQLMKDGELLTLDEEKINAEANRHYRKLNEAYL</sequence>
<feature type="binding site" evidence="4">
    <location>
        <position position="214"/>
    </location>
    <ligand>
        <name>Zn(2+)</name>
        <dbReference type="ChEBI" id="CHEBI:29105"/>
    </ligand>
</feature>
<dbReference type="PANTHER" id="PTHR43794:SF11">
    <property type="entry name" value="AMIDOHYDROLASE-RELATED DOMAIN-CONTAINING PROTEIN"/>
    <property type="match status" value="1"/>
</dbReference>
<dbReference type="InterPro" id="IPR023512">
    <property type="entry name" value="Deaminase_MtaD/DadD"/>
</dbReference>
<name>A0A1H2RAL2_9BACI</name>
<dbReference type="InterPro" id="IPR006680">
    <property type="entry name" value="Amidohydro-rel"/>
</dbReference>
<protein>
    <recommendedName>
        <fullName evidence="4">5-methylthioadenosine/S-adenosylhomocysteine deaminase</fullName>
        <shortName evidence="4">MTA/SAH deaminase</shortName>
        <ecNumber evidence="4">3.5.4.28</ecNumber>
        <ecNumber evidence="4">3.5.4.31</ecNumber>
    </recommendedName>
</protein>
<reference evidence="6 7" key="1">
    <citation type="submission" date="2016-10" db="EMBL/GenBank/DDBJ databases">
        <authorList>
            <person name="de Groot N.N."/>
        </authorList>
    </citation>
    <scope>NUCLEOTIDE SEQUENCE [LARGE SCALE GENOMIC DNA]</scope>
    <source>
        <strain evidence="6 7">DSM 23126</strain>
    </source>
</reference>
<evidence type="ECO:0000313" key="7">
    <source>
        <dbReference type="Proteomes" id="UP000199488"/>
    </source>
</evidence>
<feature type="binding site" evidence="4">
    <location>
        <position position="67"/>
    </location>
    <ligand>
        <name>Zn(2+)</name>
        <dbReference type="ChEBI" id="CHEBI:29105"/>
    </ligand>
</feature>
<dbReference type="PANTHER" id="PTHR43794">
    <property type="entry name" value="AMINOHYDROLASE SSNA-RELATED"/>
    <property type="match status" value="1"/>
</dbReference>
<feature type="binding site" evidence="4">
    <location>
        <position position="302"/>
    </location>
    <ligand>
        <name>Zn(2+)</name>
        <dbReference type="ChEBI" id="CHEBI:29105"/>
    </ligand>
</feature>
<dbReference type="SUPFAM" id="SSF51556">
    <property type="entry name" value="Metallo-dependent hydrolases"/>
    <property type="match status" value="1"/>
</dbReference>
<dbReference type="GO" id="GO:0090614">
    <property type="term" value="F:5'-methylthioadenosine deaminase activity"/>
    <property type="evidence" value="ECO:0007669"/>
    <property type="project" value="UniProtKB-UniRule"/>
</dbReference>
<feature type="binding site" evidence="4">
    <location>
        <position position="65"/>
    </location>
    <ligand>
        <name>Zn(2+)</name>
        <dbReference type="ChEBI" id="CHEBI:29105"/>
    </ligand>
</feature>
<dbReference type="STRING" id="1122204.SAMN05421781_0676"/>
<comment type="caution">
    <text evidence="4">Lacks conserved residue(s) required for the propagation of feature annotation.</text>
</comment>
<evidence type="ECO:0000256" key="3">
    <source>
        <dbReference type="ARBA" id="ARBA00022833"/>
    </source>
</evidence>
<dbReference type="Gene3D" id="3.20.20.140">
    <property type="entry name" value="Metal-dependent hydrolases"/>
    <property type="match status" value="1"/>
</dbReference>
<dbReference type="InterPro" id="IPR011059">
    <property type="entry name" value="Metal-dep_hydrolase_composite"/>
</dbReference>
<comment type="similarity">
    <text evidence="4">Belongs to the metallo-dependent hydrolases superfamily. MTA/SAH deaminase family.</text>
</comment>
<dbReference type="OrthoDB" id="9807210at2"/>
<dbReference type="FunFam" id="3.20.20.140:FF:000014">
    <property type="entry name" value="5-methylthioadenosine/S-adenosylhomocysteine deaminase"/>
    <property type="match status" value="1"/>
</dbReference>
<evidence type="ECO:0000256" key="1">
    <source>
        <dbReference type="ARBA" id="ARBA00022723"/>
    </source>
</evidence>
<keyword evidence="3 4" id="KW-0862">Zinc</keyword>
<dbReference type="SUPFAM" id="SSF51338">
    <property type="entry name" value="Composite domain of metallo-dependent hydrolases"/>
    <property type="match status" value="1"/>
</dbReference>
<comment type="cofactor">
    <cofactor evidence="4">
        <name>Zn(2+)</name>
        <dbReference type="ChEBI" id="CHEBI:29105"/>
    </cofactor>
    <text evidence="4">Binds 1 zinc ion per subunit.</text>
</comment>
<feature type="binding site" evidence="4">
    <location>
        <position position="94"/>
    </location>
    <ligand>
        <name>substrate</name>
    </ligand>
</feature>
<dbReference type="AlphaFoldDB" id="A0A1H2RAL2"/>
<evidence type="ECO:0000256" key="2">
    <source>
        <dbReference type="ARBA" id="ARBA00022801"/>
    </source>
</evidence>
<comment type="catalytic activity">
    <reaction evidence="4">
        <text>S-adenosyl-L-homocysteine + H2O + H(+) = S-inosyl-L-homocysteine + NH4(+)</text>
        <dbReference type="Rhea" id="RHEA:20716"/>
        <dbReference type="ChEBI" id="CHEBI:15377"/>
        <dbReference type="ChEBI" id="CHEBI:15378"/>
        <dbReference type="ChEBI" id="CHEBI:28938"/>
        <dbReference type="ChEBI" id="CHEBI:57856"/>
        <dbReference type="ChEBI" id="CHEBI:57985"/>
        <dbReference type="EC" id="3.5.4.28"/>
    </reaction>
</comment>
<comment type="catalytic activity">
    <reaction evidence="4">
        <text>S-methyl-5'-thioadenosine + H2O + H(+) = S-methyl-5'-thioinosine + NH4(+)</text>
        <dbReference type="Rhea" id="RHEA:25025"/>
        <dbReference type="ChEBI" id="CHEBI:15377"/>
        <dbReference type="ChEBI" id="CHEBI:15378"/>
        <dbReference type="ChEBI" id="CHEBI:17509"/>
        <dbReference type="ChEBI" id="CHEBI:28938"/>
        <dbReference type="ChEBI" id="CHEBI:48595"/>
        <dbReference type="EC" id="3.5.4.31"/>
    </reaction>
</comment>
<dbReference type="EC" id="3.5.4.28" evidence="4"/>
<keyword evidence="1 4" id="KW-0479">Metal-binding</keyword>
<comment type="function">
    <text evidence="4">Catalyzes the deamination of 5-methylthioadenosine and S-adenosyl-L-homocysteine into 5-methylthioinosine and S-inosyl-L-homocysteine, respectively. Is also able to deaminate adenosine.</text>
</comment>
<dbReference type="HAMAP" id="MF_01281">
    <property type="entry name" value="MTA_SAH_deamin"/>
    <property type="match status" value="1"/>
</dbReference>
<evidence type="ECO:0000256" key="4">
    <source>
        <dbReference type="HAMAP-Rule" id="MF_01281"/>
    </source>
</evidence>
<organism evidence="6 7">
    <name type="scientific">Marinococcus luteus</name>
    <dbReference type="NCBI Taxonomy" id="1122204"/>
    <lineage>
        <taxon>Bacteria</taxon>
        <taxon>Bacillati</taxon>
        <taxon>Bacillota</taxon>
        <taxon>Bacilli</taxon>
        <taxon>Bacillales</taxon>
        <taxon>Bacillaceae</taxon>
        <taxon>Marinococcus</taxon>
    </lineage>
</organism>
<dbReference type="Pfam" id="PF01979">
    <property type="entry name" value="Amidohydro_1"/>
    <property type="match status" value="1"/>
</dbReference>
<dbReference type="RefSeq" id="WP_091611138.1">
    <property type="nucleotide sequence ID" value="NZ_FNNC01000001.1"/>
</dbReference>
<accession>A0A1H2RAL2</accession>
<dbReference type="Proteomes" id="UP000199488">
    <property type="component" value="Unassembled WGS sequence"/>
</dbReference>
<feature type="domain" description="Amidohydrolase-related" evidence="5">
    <location>
        <begin position="57"/>
        <end position="404"/>
    </location>
</feature>
<keyword evidence="2 4" id="KW-0378">Hydrolase</keyword>
<dbReference type="GO" id="GO:0050270">
    <property type="term" value="F:S-adenosylhomocysteine deaminase activity"/>
    <property type="evidence" value="ECO:0007669"/>
    <property type="project" value="UniProtKB-UniRule"/>
</dbReference>
<gene>
    <name evidence="4" type="primary">mtaD</name>
    <name evidence="6" type="ORF">SAMN05421781_0676</name>
</gene>
<evidence type="ECO:0000259" key="5">
    <source>
        <dbReference type="Pfam" id="PF01979"/>
    </source>
</evidence>
<dbReference type="CDD" id="cd01298">
    <property type="entry name" value="ATZ_TRZ_like"/>
    <property type="match status" value="1"/>
</dbReference>
<feature type="binding site" evidence="4">
    <location>
        <position position="187"/>
    </location>
    <ligand>
        <name>substrate</name>
    </ligand>
</feature>